<dbReference type="Proteomes" id="UP000016625">
    <property type="component" value="Unassembled WGS sequence"/>
</dbReference>
<evidence type="ECO:0000313" key="2">
    <source>
        <dbReference type="Proteomes" id="UP000016625"/>
    </source>
</evidence>
<dbReference type="PATRIC" id="fig|1242965.3.peg.405"/>
<evidence type="ECO:0000313" key="1">
    <source>
        <dbReference type="EMBL" id="ERJ32412.1"/>
    </source>
</evidence>
<protein>
    <submittedName>
        <fullName evidence="1">Uncharacterized protein</fullName>
    </submittedName>
</protein>
<organism evidence="1 2">
    <name type="scientific">Campylobacter concisus UNSW2</name>
    <dbReference type="NCBI Taxonomy" id="1242965"/>
    <lineage>
        <taxon>Bacteria</taxon>
        <taxon>Pseudomonadati</taxon>
        <taxon>Campylobacterota</taxon>
        <taxon>Epsilonproteobacteria</taxon>
        <taxon>Campylobacterales</taxon>
        <taxon>Campylobacteraceae</taxon>
        <taxon>Campylobacter</taxon>
    </lineage>
</organism>
<reference evidence="1 2" key="1">
    <citation type="journal article" date="2013" name="BMC Genomics">
        <title>Comparative genomics of Campylobacter concisus isolates reveals genetic diversity and provides insights into disease association.</title>
        <authorList>
            <person name="Deshpande N.P."/>
            <person name="Kaakoush N.O."/>
            <person name="Wilkins M.R."/>
            <person name="Mitchell H.M."/>
        </authorList>
    </citation>
    <scope>NUCLEOTIDE SEQUENCE [LARGE SCALE GENOMIC DNA]</scope>
    <source>
        <strain evidence="1 2">UNSW2</strain>
    </source>
</reference>
<dbReference type="EMBL" id="ANNJ01000003">
    <property type="protein sequence ID" value="ERJ32412.1"/>
    <property type="molecule type" value="Genomic_DNA"/>
</dbReference>
<sequence length="94" mass="11180">MISGDFINLTFLDAFSKFDIVGELNLISHKFHYLVYKIWFHISLLFGSKVKFNIRFQSHKSAMNFEDRQLSCNKDMCINFTDRNFKFCRLNALV</sequence>
<name>U2FNX9_9BACT</name>
<comment type="caution">
    <text evidence="1">The sequence shown here is derived from an EMBL/GenBank/DDBJ whole genome shotgun (WGS) entry which is preliminary data.</text>
</comment>
<dbReference type="AlphaFoldDB" id="U2FNX9"/>
<proteinExistence type="predicted"/>
<accession>U2FNX9</accession>
<gene>
    <name evidence="1" type="ORF">UNSW2_41</name>
</gene>